<dbReference type="SUPFAM" id="SSF53335">
    <property type="entry name" value="S-adenosyl-L-methionine-dependent methyltransferases"/>
    <property type="match status" value="1"/>
</dbReference>
<dbReference type="EMBL" id="JADIMK010000089">
    <property type="protein sequence ID" value="MBO8456394.1"/>
    <property type="molecule type" value="Genomic_DNA"/>
</dbReference>
<keyword evidence="2" id="KW-0808">Transferase</keyword>
<proteinExistence type="predicted"/>
<dbReference type="InterPro" id="IPR002052">
    <property type="entry name" value="DNA_methylase_N6_adenine_CS"/>
</dbReference>
<accession>A0A9D9N113</accession>
<dbReference type="Gene3D" id="3.40.50.150">
    <property type="entry name" value="Vaccinia Virus protein VP39"/>
    <property type="match status" value="1"/>
</dbReference>
<dbReference type="CDD" id="cd02440">
    <property type="entry name" value="AdoMet_MTases"/>
    <property type="match status" value="1"/>
</dbReference>
<evidence type="ECO:0000313" key="3">
    <source>
        <dbReference type="EMBL" id="MBO8456394.1"/>
    </source>
</evidence>
<organism evidence="3 4">
    <name type="scientific">Candidatus Cryptobacteroides intestinigallinarum</name>
    <dbReference type="NCBI Taxonomy" id="2840767"/>
    <lineage>
        <taxon>Bacteria</taxon>
        <taxon>Pseudomonadati</taxon>
        <taxon>Bacteroidota</taxon>
        <taxon>Bacteroidia</taxon>
        <taxon>Bacteroidales</taxon>
        <taxon>Candidatus Cryptobacteroides</taxon>
    </lineage>
</organism>
<reference evidence="3" key="2">
    <citation type="journal article" date="2021" name="PeerJ">
        <title>Extensive microbial diversity within the chicken gut microbiome revealed by metagenomics and culture.</title>
        <authorList>
            <person name="Gilroy R."/>
            <person name="Ravi A."/>
            <person name="Getino M."/>
            <person name="Pursley I."/>
            <person name="Horton D.L."/>
            <person name="Alikhan N.F."/>
            <person name="Baker D."/>
            <person name="Gharbi K."/>
            <person name="Hall N."/>
            <person name="Watson M."/>
            <person name="Adriaenssens E.M."/>
            <person name="Foster-Nyarko E."/>
            <person name="Jarju S."/>
            <person name="Secka A."/>
            <person name="Antonio M."/>
            <person name="Oren A."/>
            <person name="Chaudhuri R.R."/>
            <person name="La Ragione R."/>
            <person name="Hildebrand F."/>
            <person name="Pallen M.J."/>
        </authorList>
    </citation>
    <scope>NUCLEOTIDE SEQUENCE</scope>
    <source>
        <strain evidence="3">B1-3475</strain>
    </source>
</reference>
<dbReference type="PANTHER" id="PTHR43542:SF1">
    <property type="entry name" value="METHYLTRANSFERASE"/>
    <property type="match status" value="1"/>
</dbReference>
<dbReference type="PIRSF" id="PIRSF004553">
    <property type="entry name" value="CHP00095"/>
    <property type="match status" value="1"/>
</dbReference>
<evidence type="ECO:0000256" key="1">
    <source>
        <dbReference type="ARBA" id="ARBA00022603"/>
    </source>
</evidence>
<dbReference type="PANTHER" id="PTHR43542">
    <property type="entry name" value="METHYLTRANSFERASE"/>
    <property type="match status" value="1"/>
</dbReference>
<dbReference type="AlphaFoldDB" id="A0A9D9N113"/>
<comment type="caution">
    <text evidence="3">The sequence shown here is derived from an EMBL/GenBank/DDBJ whole genome shotgun (WGS) entry which is preliminary data.</text>
</comment>
<dbReference type="GO" id="GO:0031167">
    <property type="term" value="P:rRNA methylation"/>
    <property type="evidence" value="ECO:0007669"/>
    <property type="project" value="InterPro"/>
</dbReference>
<reference evidence="3" key="1">
    <citation type="submission" date="2020-10" db="EMBL/GenBank/DDBJ databases">
        <authorList>
            <person name="Gilroy R."/>
        </authorList>
    </citation>
    <scope>NUCLEOTIDE SEQUENCE</scope>
    <source>
        <strain evidence="3">B1-3475</strain>
    </source>
</reference>
<dbReference type="GO" id="GO:0003676">
    <property type="term" value="F:nucleic acid binding"/>
    <property type="evidence" value="ECO:0007669"/>
    <property type="project" value="InterPro"/>
</dbReference>
<name>A0A9D9N113_9BACT</name>
<dbReference type="InterPro" id="IPR029063">
    <property type="entry name" value="SAM-dependent_MTases_sf"/>
</dbReference>
<dbReference type="PROSITE" id="PS00092">
    <property type="entry name" value="N6_MTASE"/>
    <property type="match status" value="1"/>
</dbReference>
<keyword evidence="1 3" id="KW-0489">Methyltransferase</keyword>
<protein>
    <submittedName>
        <fullName evidence="3">RsmD family RNA methyltransferase</fullName>
    </submittedName>
</protein>
<evidence type="ECO:0000313" key="4">
    <source>
        <dbReference type="Proteomes" id="UP000823617"/>
    </source>
</evidence>
<evidence type="ECO:0000256" key="2">
    <source>
        <dbReference type="ARBA" id="ARBA00022679"/>
    </source>
</evidence>
<dbReference type="Pfam" id="PF03602">
    <property type="entry name" value="Cons_hypoth95"/>
    <property type="match status" value="1"/>
</dbReference>
<sequence length="180" mass="19968">MRIIGGTLRGRNIVPPPGYKARPTTDFAREGLFNILSNEYELEGLSVLDLFGGTGAVSFEFASRGAAEVYCVEMAPANASFIKSTAASLGLDNVTVVRHNVFDFIRICRKSFDLIFADPPYAMEGLDTLPDRILEAGILNSGMYFVLEHPSAYSFSGHRYFVKEKKYGNVHFSFFEKNGE</sequence>
<dbReference type="InterPro" id="IPR004398">
    <property type="entry name" value="RNA_MeTrfase_RsmD"/>
</dbReference>
<dbReference type="GO" id="GO:0008168">
    <property type="term" value="F:methyltransferase activity"/>
    <property type="evidence" value="ECO:0007669"/>
    <property type="project" value="UniProtKB-KW"/>
</dbReference>
<dbReference type="Proteomes" id="UP000823617">
    <property type="component" value="Unassembled WGS sequence"/>
</dbReference>
<gene>
    <name evidence="3" type="ORF">IAC08_08365</name>
</gene>